<feature type="chain" id="PRO_5042864245" description="Abnormal cell migration protein 18-like fibronectin type I domain-containing protein" evidence="1">
    <location>
        <begin position="22"/>
        <end position="98"/>
    </location>
</feature>
<protein>
    <recommendedName>
        <fullName evidence="2">Abnormal cell migration protein 18-like fibronectin type I domain-containing protein</fullName>
    </recommendedName>
</protein>
<dbReference type="InterPro" id="IPR040282">
    <property type="entry name" value="Mig-18-like"/>
</dbReference>
<sequence>MKVNTINVLLFLLCTEATTFALKCRFRGKEYANGETFKNDQFLMKCIVDGQWWEAPIVACLTENGTEVPIGESRIEGKTVYACTDQGNGVVKLGMMPA</sequence>
<dbReference type="InterPro" id="IPR055119">
    <property type="entry name" value="Mig18_Fn1"/>
</dbReference>
<accession>A0AAN8FL80</accession>
<gene>
    <name evidence="3" type="ORF">GCK32_020466</name>
</gene>
<feature type="signal peptide" evidence="1">
    <location>
        <begin position="1"/>
        <end position="21"/>
    </location>
</feature>
<name>A0AAN8FL80_TRICO</name>
<proteinExistence type="predicted"/>
<evidence type="ECO:0000313" key="4">
    <source>
        <dbReference type="Proteomes" id="UP001331761"/>
    </source>
</evidence>
<feature type="domain" description="Abnormal cell migration protein 18-like fibronectin type I" evidence="2">
    <location>
        <begin position="24"/>
        <end position="90"/>
    </location>
</feature>
<keyword evidence="1" id="KW-0732">Signal</keyword>
<dbReference type="PANTHER" id="PTHR35572">
    <property type="entry name" value="PROTEIN CBG04538-RELATED"/>
    <property type="match status" value="1"/>
</dbReference>
<dbReference type="AlphaFoldDB" id="A0AAN8FL80"/>
<keyword evidence="4" id="KW-1185">Reference proteome</keyword>
<dbReference type="Pfam" id="PF23003">
    <property type="entry name" value="Fn1_2"/>
    <property type="match status" value="1"/>
</dbReference>
<reference evidence="3 4" key="1">
    <citation type="submission" date="2019-10" db="EMBL/GenBank/DDBJ databases">
        <title>Assembly and Annotation for the nematode Trichostrongylus colubriformis.</title>
        <authorList>
            <person name="Martin J."/>
        </authorList>
    </citation>
    <scope>NUCLEOTIDE SEQUENCE [LARGE SCALE GENOMIC DNA]</scope>
    <source>
        <strain evidence="3">G859</strain>
        <tissue evidence="3">Whole worm</tissue>
    </source>
</reference>
<evidence type="ECO:0000313" key="3">
    <source>
        <dbReference type="EMBL" id="KAK5978759.1"/>
    </source>
</evidence>
<comment type="caution">
    <text evidence="3">The sequence shown here is derived from an EMBL/GenBank/DDBJ whole genome shotgun (WGS) entry which is preliminary data.</text>
</comment>
<organism evidence="3 4">
    <name type="scientific">Trichostrongylus colubriformis</name>
    <name type="common">Black scour worm</name>
    <dbReference type="NCBI Taxonomy" id="6319"/>
    <lineage>
        <taxon>Eukaryota</taxon>
        <taxon>Metazoa</taxon>
        <taxon>Ecdysozoa</taxon>
        <taxon>Nematoda</taxon>
        <taxon>Chromadorea</taxon>
        <taxon>Rhabditida</taxon>
        <taxon>Rhabditina</taxon>
        <taxon>Rhabditomorpha</taxon>
        <taxon>Strongyloidea</taxon>
        <taxon>Trichostrongylidae</taxon>
        <taxon>Trichostrongylus</taxon>
    </lineage>
</organism>
<evidence type="ECO:0000256" key="1">
    <source>
        <dbReference type="SAM" id="SignalP"/>
    </source>
</evidence>
<dbReference type="EMBL" id="WIXE01009037">
    <property type="protein sequence ID" value="KAK5978759.1"/>
    <property type="molecule type" value="Genomic_DNA"/>
</dbReference>
<dbReference type="Proteomes" id="UP001331761">
    <property type="component" value="Unassembled WGS sequence"/>
</dbReference>
<evidence type="ECO:0000259" key="2">
    <source>
        <dbReference type="Pfam" id="PF23003"/>
    </source>
</evidence>